<dbReference type="SMART" id="SM00422">
    <property type="entry name" value="HTH_MERR"/>
    <property type="match status" value="1"/>
</dbReference>
<reference evidence="5 6" key="1">
    <citation type="submission" date="2019-03" db="EMBL/GenBank/DDBJ databases">
        <title>Genomics of glacier-inhabiting Cryobacterium strains.</title>
        <authorList>
            <person name="Liu Q."/>
            <person name="Xin Y.-H."/>
        </authorList>
    </citation>
    <scope>NUCLEOTIDE SEQUENCE [LARGE SCALE GENOMIC DNA]</scope>
    <source>
        <strain evidence="5 6">TMT4-23</strain>
    </source>
</reference>
<keyword evidence="2" id="KW-0238">DNA-binding</keyword>
<sequence>MQIRDLAVASGVTAQTIRFYERRGLLPVPAREGNGYRQYDETAVSRLRFIRSAQMAALTLAEIGSIITIRQAGDVPCEHVSTLLFTKLDDVHRQQHALVLLEAELQRLISASQGLDPADCGADTVCHFIPQPPHAVDLTPRHGTLGTSRE</sequence>
<dbReference type="PRINTS" id="PR00040">
    <property type="entry name" value="HTHMERR"/>
</dbReference>
<evidence type="ECO:0000259" key="4">
    <source>
        <dbReference type="PROSITE" id="PS50937"/>
    </source>
</evidence>
<evidence type="ECO:0000313" key="6">
    <source>
        <dbReference type="Proteomes" id="UP000298355"/>
    </source>
</evidence>
<dbReference type="InterPro" id="IPR047057">
    <property type="entry name" value="MerR_fam"/>
</dbReference>
<keyword evidence="3" id="KW-0804">Transcription</keyword>
<dbReference type="EMBL" id="SOGJ01000023">
    <property type="protein sequence ID" value="TFC97419.1"/>
    <property type="molecule type" value="Genomic_DNA"/>
</dbReference>
<organism evidence="5 6">
    <name type="scientific">Cryobacterium breve</name>
    <dbReference type="NCBI Taxonomy" id="1259258"/>
    <lineage>
        <taxon>Bacteria</taxon>
        <taxon>Bacillati</taxon>
        <taxon>Actinomycetota</taxon>
        <taxon>Actinomycetes</taxon>
        <taxon>Micrococcales</taxon>
        <taxon>Microbacteriaceae</taxon>
        <taxon>Cryobacterium</taxon>
    </lineage>
</organism>
<dbReference type="InterPro" id="IPR000551">
    <property type="entry name" value="MerR-type_HTH_dom"/>
</dbReference>
<protein>
    <submittedName>
        <fullName evidence="5">Heavy metal-responsive transcriptional regulator</fullName>
    </submittedName>
</protein>
<dbReference type="PANTHER" id="PTHR30204:SF94">
    <property type="entry name" value="HEAVY METAL-DEPENDENT TRANSCRIPTIONAL REGULATOR HI_0293-RELATED"/>
    <property type="match status" value="1"/>
</dbReference>
<evidence type="ECO:0000256" key="1">
    <source>
        <dbReference type="ARBA" id="ARBA00023015"/>
    </source>
</evidence>
<evidence type="ECO:0000313" key="5">
    <source>
        <dbReference type="EMBL" id="TFC97419.1"/>
    </source>
</evidence>
<evidence type="ECO:0000256" key="2">
    <source>
        <dbReference type="ARBA" id="ARBA00023125"/>
    </source>
</evidence>
<dbReference type="SUPFAM" id="SSF46955">
    <property type="entry name" value="Putative DNA-binding domain"/>
    <property type="match status" value="1"/>
</dbReference>
<dbReference type="Pfam" id="PF13411">
    <property type="entry name" value="MerR_1"/>
    <property type="match status" value="1"/>
</dbReference>
<evidence type="ECO:0000256" key="3">
    <source>
        <dbReference type="ARBA" id="ARBA00023163"/>
    </source>
</evidence>
<feature type="domain" description="HTH merR-type" evidence="4">
    <location>
        <begin position="1"/>
        <end position="69"/>
    </location>
</feature>
<dbReference type="Gene3D" id="1.10.1660.10">
    <property type="match status" value="1"/>
</dbReference>
<dbReference type="Proteomes" id="UP000298355">
    <property type="component" value="Unassembled WGS sequence"/>
</dbReference>
<keyword evidence="1" id="KW-0805">Transcription regulation</keyword>
<dbReference type="InterPro" id="IPR009061">
    <property type="entry name" value="DNA-bd_dom_put_sf"/>
</dbReference>
<gene>
    <name evidence="5" type="ORF">E3O65_11575</name>
</gene>
<name>A0ABY2J148_9MICO</name>
<dbReference type="PANTHER" id="PTHR30204">
    <property type="entry name" value="REDOX-CYCLING DRUG-SENSING TRANSCRIPTIONAL ACTIVATOR SOXR"/>
    <property type="match status" value="1"/>
</dbReference>
<dbReference type="PROSITE" id="PS50937">
    <property type="entry name" value="HTH_MERR_2"/>
    <property type="match status" value="1"/>
</dbReference>
<comment type="caution">
    <text evidence="5">The sequence shown here is derived from an EMBL/GenBank/DDBJ whole genome shotgun (WGS) entry which is preliminary data.</text>
</comment>
<proteinExistence type="predicted"/>
<dbReference type="CDD" id="cd04770">
    <property type="entry name" value="HTH_HMRTR"/>
    <property type="match status" value="1"/>
</dbReference>
<accession>A0ABY2J148</accession>
<keyword evidence="6" id="KW-1185">Reference proteome</keyword>